<protein>
    <recommendedName>
        <fullName evidence="4">Tripeptidyl-peptidase 2</fullName>
        <ecNumber evidence="3">3.4.14.10</ecNumber>
        <ecNumber evidence="10">3.4.21.62</ecNumber>
    </recommendedName>
</protein>
<evidence type="ECO:0000256" key="4">
    <source>
        <dbReference type="ARBA" id="ARBA00020244"/>
    </source>
</evidence>
<keyword evidence="7 11" id="KW-0378">Hydrolase</keyword>
<evidence type="ECO:0000256" key="8">
    <source>
        <dbReference type="ARBA" id="ARBA00022825"/>
    </source>
</evidence>
<dbReference type="PRINTS" id="PR00723">
    <property type="entry name" value="SUBTILISIN"/>
</dbReference>
<dbReference type="GO" id="GO:0008240">
    <property type="term" value="F:tripeptidyl-peptidase activity"/>
    <property type="evidence" value="ECO:0007669"/>
    <property type="project" value="UniProtKB-EC"/>
</dbReference>
<dbReference type="InterPro" id="IPR022398">
    <property type="entry name" value="Peptidase_S8_His-AS"/>
</dbReference>
<evidence type="ECO:0000256" key="9">
    <source>
        <dbReference type="ARBA" id="ARBA00023529"/>
    </source>
</evidence>
<dbReference type="PANTHER" id="PTHR43806:SF14">
    <property type="entry name" value="TRIPEPTIDYL-PEPTIDASE 2"/>
    <property type="match status" value="1"/>
</dbReference>
<dbReference type="Pfam" id="PF12580">
    <property type="entry name" value="TPPII"/>
    <property type="match status" value="1"/>
</dbReference>
<feature type="active site" description="Charge relay system" evidence="11">
    <location>
        <position position="456"/>
    </location>
</feature>
<dbReference type="PROSITE" id="PS51892">
    <property type="entry name" value="SUBTILASE"/>
    <property type="match status" value="1"/>
</dbReference>
<dbReference type="InterPro" id="IPR015500">
    <property type="entry name" value="Peptidase_S8_subtilisin-rel"/>
</dbReference>
<reference evidence="16 17" key="1">
    <citation type="submission" date="2018-08" db="EMBL/GenBank/DDBJ databases">
        <title>Aphanomyces genome sequencing and annotation.</title>
        <authorList>
            <person name="Minardi D."/>
            <person name="Oidtmann B."/>
            <person name="Van Der Giezen M."/>
            <person name="Studholme D.J."/>
        </authorList>
    </citation>
    <scope>NUCLEOTIDE SEQUENCE [LARGE SCALE GENOMIC DNA]</scope>
    <source>
        <strain evidence="16 17">Kv</strain>
    </source>
</reference>
<dbReference type="GO" id="GO:0006508">
    <property type="term" value="P:proteolysis"/>
    <property type="evidence" value="ECO:0007669"/>
    <property type="project" value="UniProtKB-KW"/>
</dbReference>
<evidence type="ECO:0000259" key="15">
    <source>
        <dbReference type="Pfam" id="PF21316"/>
    </source>
</evidence>
<dbReference type="InterPro" id="IPR050131">
    <property type="entry name" value="Peptidase_S8_subtilisin-like"/>
</dbReference>
<dbReference type="Pfam" id="PF21316">
    <property type="entry name" value="TPPII_GBD"/>
    <property type="match status" value="1"/>
</dbReference>
<evidence type="ECO:0000256" key="6">
    <source>
        <dbReference type="ARBA" id="ARBA00022670"/>
    </source>
</evidence>
<dbReference type="EC" id="3.4.14.10" evidence="3"/>
<dbReference type="Proteomes" id="UP000265427">
    <property type="component" value="Unassembled WGS sequence"/>
</dbReference>
<dbReference type="PROSITE" id="PS00137">
    <property type="entry name" value="SUBTILASE_HIS"/>
    <property type="match status" value="1"/>
</dbReference>
<organism evidence="16 17">
    <name type="scientific">Aphanomyces astaci</name>
    <name type="common">Crayfish plague agent</name>
    <dbReference type="NCBI Taxonomy" id="112090"/>
    <lineage>
        <taxon>Eukaryota</taxon>
        <taxon>Sar</taxon>
        <taxon>Stramenopiles</taxon>
        <taxon>Oomycota</taxon>
        <taxon>Saprolegniomycetes</taxon>
        <taxon>Saprolegniales</taxon>
        <taxon>Verrucalvaceae</taxon>
        <taxon>Aphanomyces</taxon>
    </lineage>
</organism>
<evidence type="ECO:0000259" key="12">
    <source>
        <dbReference type="Pfam" id="PF00082"/>
    </source>
</evidence>
<evidence type="ECO:0000256" key="5">
    <source>
        <dbReference type="ARBA" id="ARBA00022438"/>
    </source>
</evidence>
<dbReference type="InterPro" id="IPR022229">
    <property type="entry name" value="TPPII_Ig-like-2"/>
</dbReference>
<dbReference type="InterPro" id="IPR023828">
    <property type="entry name" value="Peptidase_S8_Ser-AS"/>
</dbReference>
<evidence type="ECO:0000256" key="7">
    <source>
        <dbReference type="ARBA" id="ARBA00022801"/>
    </source>
</evidence>
<dbReference type="InterPro" id="IPR036852">
    <property type="entry name" value="Peptidase_S8/S53_dom_sf"/>
</dbReference>
<feature type="domain" description="Peptidase S8/S53" evidence="12">
    <location>
        <begin position="43"/>
        <end position="507"/>
    </location>
</feature>
<comment type="caution">
    <text evidence="16">The sequence shown here is derived from an EMBL/GenBank/DDBJ whole genome shotgun (WGS) entry which is preliminary data.</text>
</comment>
<dbReference type="Pfam" id="PF00082">
    <property type="entry name" value="Peptidase_S8"/>
    <property type="match status" value="1"/>
</dbReference>
<dbReference type="SUPFAM" id="SSF52743">
    <property type="entry name" value="Subtilisin-like"/>
    <property type="match status" value="1"/>
</dbReference>
<dbReference type="Gene3D" id="2.60.40.3170">
    <property type="match status" value="1"/>
</dbReference>
<dbReference type="GO" id="GO:0004252">
    <property type="term" value="F:serine-type endopeptidase activity"/>
    <property type="evidence" value="ECO:0007669"/>
    <property type="project" value="UniProtKB-UniRule"/>
</dbReference>
<feature type="domain" description="Tripeptidyl-peptidase II galactose-binding" evidence="15">
    <location>
        <begin position="673"/>
        <end position="761"/>
    </location>
</feature>
<dbReference type="PANTHER" id="PTHR43806">
    <property type="entry name" value="PEPTIDASE S8"/>
    <property type="match status" value="1"/>
</dbReference>
<evidence type="ECO:0000256" key="11">
    <source>
        <dbReference type="PROSITE-ProRule" id="PRU01240"/>
    </source>
</evidence>
<dbReference type="InterPro" id="IPR048384">
    <property type="entry name" value="TPPII_GBD"/>
</dbReference>
<gene>
    <name evidence="16" type="ORF">DYB36_000457</name>
</gene>
<proteinExistence type="inferred from homology"/>
<evidence type="ECO:0000256" key="3">
    <source>
        <dbReference type="ARBA" id="ARBA00012462"/>
    </source>
</evidence>
<evidence type="ECO:0000259" key="13">
    <source>
        <dbReference type="Pfam" id="PF12580"/>
    </source>
</evidence>
<dbReference type="Gene3D" id="3.40.50.200">
    <property type="entry name" value="Peptidase S8/S53 domain"/>
    <property type="match status" value="1"/>
</dbReference>
<comment type="catalytic activity">
    <reaction evidence="9">
        <text>Hydrolysis of proteins with broad specificity for peptide bonds, and a preference for a large uncharged residue in P1. Hydrolyzes peptide amides.</text>
        <dbReference type="EC" id="3.4.21.62"/>
    </reaction>
</comment>
<dbReference type="Gene3D" id="1.25.40.710">
    <property type="match status" value="1"/>
</dbReference>
<sequence>MSGDFICEFAAMPSVQFSPATEIVPKHETLASQLVQLYPEFDGRNTIVAIFDTGVDPGAPGLQFTSDGKRKIIDVVDATVCDVDMSTILKPTDGKLVLSSGKVLTLNPAWTASEFRVGSKRAYELYPDQLVTRIKKERKEKWDAKDREAINAVQKDLADWTAANGANPSQSAIDARKDIQARLAVLEANAKSFEDPGPIYDAVAFFDGTHWRAAVDTSETGDFSSSPAFTNYRVAHEHGKFSDASQLNYALNLYDNGSILSIVCDAGAHGTHVAGIVAAYHEDDPINNGVAPGAQIVSVKIGDSRLGSMETVLGVTRGVLAVLENKVDVVNMSYGEFASKHDSGRVVDVVRDLVEKHGVTFVSSAGNEGPALGTVGAPGGSSSCILGVGAYVSPSMMQSEYSMRDTPESSVGLYTWSSRGPTFDGDLGVNICAPGCAITSVPNWTLTKKMLMNGTSMSSPNAAGNVALLISGLKGRSIGYNPFSIRRALENTAVSVPTAEAFSQGQGLIQALPALEYLFKNQNAFDGTHEFPLFYDVRVPTHQNNRGIYLREHEQLTETDIAVNVEPIFHKDARNDHRIQFELALKLVPTKPWIATADHLTLMHQGRTFKVSVNTDSLAAGTSNYGEVIAYDTKNPGRGPVFRIPVTVIKPEVIPVAQQHTTLQLVKELASANISRTFYQVPAGATWVNISVSRRPKSVHEPASALYSLHLMQLEKHERQSATSLHKNFYLNTTGQVTHSFAVKGSATLELCLAQYWNSIGSSTVQLEVDFRGIVPDERSVHVAGGAGATKVNLFAHLRNESIEPSAVLTKWTQRLRPDSAVVSTLGSRDVFADNRHVYQLVLTYTFEQVEEGKVTPSLPLLNGRLYESPFESQLILIFDTKKKYLGVSDAYPRPTSLKKGKYVLRAQVRHEDPSVLDGLKSMLAFVTHDIKDVSVPVHDSPNDPSLKGKSLPATPLKKGVYRPVFVGEPSFDKLPKGAVAGDILTGKITYGRKSTDVKGYVQCHTCLKTHAICRVTQKPDGYPVTYTVPAKPSVEKEPEAKEPEDVRDEDVVADEAVRDLLVKRLVKLQGKDSFLDHWTKLVAKYPTHLPLLQTRVHHFDNDSSKRRSALKDIVDAAAAIVSAVDTQALAAHYGVKLLPGDIAQAKLRKDKDAEKAALVDALSRQARALGDLKDEAAFVQVFQALQKWVDTEDNQYVYAAVHNDLRQGHKGLALKRLQKVSELPSDDLEKIIPLKEVQDMRAQLYTELGWTHWVEYEKNWKILNNPASYALF</sequence>
<keyword evidence="8 11" id="KW-0720">Serine protease</keyword>
<dbReference type="GO" id="GO:0004177">
    <property type="term" value="F:aminopeptidase activity"/>
    <property type="evidence" value="ECO:0007669"/>
    <property type="project" value="UniProtKB-KW"/>
</dbReference>
<dbReference type="EMBL" id="QUSZ01005487">
    <property type="protein sequence ID" value="RHY09473.1"/>
    <property type="molecule type" value="Genomic_DNA"/>
</dbReference>
<evidence type="ECO:0000313" key="17">
    <source>
        <dbReference type="Proteomes" id="UP000265427"/>
    </source>
</evidence>
<keyword evidence="6 11" id="KW-0645">Protease</keyword>
<name>A0A397ANL7_APHAT</name>
<evidence type="ECO:0000256" key="1">
    <source>
        <dbReference type="ARBA" id="ARBA00001910"/>
    </source>
</evidence>
<dbReference type="InterPro" id="IPR046939">
    <property type="entry name" value="TPPII_C_sf"/>
</dbReference>
<evidence type="ECO:0000256" key="10">
    <source>
        <dbReference type="ARBA" id="ARBA00023619"/>
    </source>
</evidence>
<feature type="active site" description="Charge relay system" evidence="11">
    <location>
        <position position="52"/>
    </location>
</feature>
<dbReference type="InterPro" id="IPR048383">
    <property type="entry name" value="TPPII_Ig-like-1"/>
</dbReference>
<keyword evidence="5" id="KW-0031">Aminopeptidase</keyword>
<dbReference type="PROSITE" id="PS00138">
    <property type="entry name" value="SUBTILASE_SER"/>
    <property type="match status" value="1"/>
</dbReference>
<dbReference type="InterPro" id="IPR000209">
    <property type="entry name" value="Peptidase_S8/S53_dom"/>
</dbReference>
<comment type="similarity">
    <text evidence="2 11">Belongs to the peptidase S8 family.</text>
</comment>
<dbReference type="GO" id="GO:0005829">
    <property type="term" value="C:cytosol"/>
    <property type="evidence" value="ECO:0007669"/>
    <property type="project" value="TreeGrafter"/>
</dbReference>
<dbReference type="FunFam" id="3.40.50.200:FF:000003">
    <property type="entry name" value="Tripeptidyl peptidase 2"/>
    <property type="match status" value="1"/>
</dbReference>
<dbReference type="InterPro" id="IPR046940">
    <property type="entry name" value="TPPII_Ig-like_sf"/>
</dbReference>
<comment type="catalytic activity">
    <reaction evidence="1">
        <text>Release of an N-terminal tripeptide from a polypeptide.</text>
        <dbReference type="EC" id="3.4.14.10"/>
    </reaction>
</comment>
<dbReference type="AlphaFoldDB" id="A0A397ANL7"/>
<evidence type="ECO:0000256" key="2">
    <source>
        <dbReference type="ARBA" id="ARBA00011073"/>
    </source>
</evidence>
<feature type="domain" description="Tripeptidyl peptidase II second Ig-like" evidence="13">
    <location>
        <begin position="797"/>
        <end position="979"/>
    </location>
</feature>
<evidence type="ECO:0000313" key="16">
    <source>
        <dbReference type="EMBL" id="RHY09473.1"/>
    </source>
</evidence>
<feature type="domain" description="Tripeptidyl-peptidase II first Ig-like" evidence="14">
    <location>
        <begin position="535"/>
        <end position="649"/>
    </location>
</feature>
<feature type="active site" description="Charge relay system" evidence="11">
    <location>
        <position position="269"/>
    </location>
</feature>
<evidence type="ECO:0000259" key="14">
    <source>
        <dbReference type="Pfam" id="PF21223"/>
    </source>
</evidence>
<dbReference type="VEuPathDB" id="FungiDB:H257_00738"/>
<dbReference type="Gene3D" id="2.20.25.690">
    <property type="match status" value="1"/>
</dbReference>
<dbReference type="Pfam" id="PF21223">
    <property type="entry name" value="TPPII_Ig-like-1"/>
    <property type="match status" value="1"/>
</dbReference>
<accession>A0A397ANL7</accession>
<dbReference type="EC" id="3.4.21.62" evidence="10"/>